<dbReference type="AlphaFoldDB" id="A0A916S976"/>
<dbReference type="EMBL" id="BMIG01000001">
    <property type="protein sequence ID" value="GGA86935.1"/>
    <property type="molecule type" value="Genomic_DNA"/>
</dbReference>
<dbReference type="InterPro" id="IPR029058">
    <property type="entry name" value="AB_hydrolase_fold"/>
</dbReference>
<feature type="chain" id="PRO_5037367847" description="Dienelactone hydrolase" evidence="1">
    <location>
        <begin position="20"/>
        <end position="341"/>
    </location>
</feature>
<protein>
    <recommendedName>
        <fullName evidence="4">Dienelactone hydrolase</fullName>
    </recommendedName>
</protein>
<dbReference type="Gene3D" id="3.40.50.1820">
    <property type="entry name" value="alpha/beta hydrolase"/>
    <property type="match status" value="2"/>
</dbReference>
<organism evidence="2 3">
    <name type="scientific">Polaromonas eurypsychrophila</name>
    <dbReference type="NCBI Taxonomy" id="1614635"/>
    <lineage>
        <taxon>Bacteria</taxon>
        <taxon>Pseudomonadati</taxon>
        <taxon>Pseudomonadota</taxon>
        <taxon>Betaproteobacteria</taxon>
        <taxon>Burkholderiales</taxon>
        <taxon>Comamonadaceae</taxon>
        <taxon>Polaromonas</taxon>
    </lineage>
</organism>
<evidence type="ECO:0000313" key="3">
    <source>
        <dbReference type="Proteomes" id="UP000620596"/>
    </source>
</evidence>
<proteinExistence type="predicted"/>
<comment type="caution">
    <text evidence="2">The sequence shown here is derived from an EMBL/GenBank/DDBJ whole genome shotgun (WGS) entry which is preliminary data.</text>
</comment>
<keyword evidence="3" id="KW-1185">Reference proteome</keyword>
<evidence type="ECO:0008006" key="4">
    <source>
        <dbReference type="Google" id="ProtNLM"/>
    </source>
</evidence>
<gene>
    <name evidence="2" type="ORF">GCM10011496_04500</name>
</gene>
<accession>A0A916S976</accession>
<keyword evidence="1" id="KW-0732">Signal</keyword>
<dbReference type="SUPFAM" id="SSF53474">
    <property type="entry name" value="alpha/beta-Hydrolases"/>
    <property type="match status" value="1"/>
</dbReference>
<dbReference type="RefSeq" id="WP_188706121.1">
    <property type="nucleotide sequence ID" value="NZ_BMIG01000001.1"/>
</dbReference>
<reference evidence="2" key="2">
    <citation type="submission" date="2020-09" db="EMBL/GenBank/DDBJ databases">
        <authorList>
            <person name="Sun Q."/>
            <person name="Zhou Y."/>
        </authorList>
    </citation>
    <scope>NUCLEOTIDE SEQUENCE</scope>
    <source>
        <strain evidence="2">CGMCC 1.15322</strain>
    </source>
</reference>
<dbReference type="PIRSF" id="PIRSF031982">
    <property type="entry name" value="UCP031982_abhydr"/>
    <property type="match status" value="1"/>
</dbReference>
<evidence type="ECO:0000313" key="2">
    <source>
        <dbReference type="EMBL" id="GGA86935.1"/>
    </source>
</evidence>
<name>A0A916S976_9BURK</name>
<evidence type="ECO:0000256" key="1">
    <source>
        <dbReference type="SAM" id="SignalP"/>
    </source>
</evidence>
<sequence>MRNYFITGLLSLAAAYAQAGMGFTELPGLQADGPVTVFYPTLGEGQRIQKGPFSLQLDLQGPPVRGNGRLVVISHGSGGSPWTFTNLARTLVDDGFVVALPRHRGDNHKDPSSPGPDSWKLRPAEVSRAIDTVARDPRFALLLALDKVGMYGMSAGGHTALSLAGGRWSPAQFASHCGANIAEDFQTCVGLITRLTGGVFDGLKKTVALAVIRQKFSDATWLVHTDPRIRAVVAGVPLAADFDMDSLAAPPVPLGLVTARQDKWLLPRFHSDRVLQACKACELVADLPNGGHGALLSPPPPADVLSPLAQDLLLDPPGFDRSALPAVDRQITAFMRKHLLP</sequence>
<reference evidence="2" key="1">
    <citation type="journal article" date="2014" name="Int. J. Syst. Evol. Microbiol.">
        <title>Complete genome sequence of Corynebacterium casei LMG S-19264T (=DSM 44701T), isolated from a smear-ripened cheese.</title>
        <authorList>
            <consortium name="US DOE Joint Genome Institute (JGI-PGF)"/>
            <person name="Walter F."/>
            <person name="Albersmeier A."/>
            <person name="Kalinowski J."/>
            <person name="Ruckert C."/>
        </authorList>
    </citation>
    <scope>NUCLEOTIDE SEQUENCE</scope>
    <source>
        <strain evidence="2">CGMCC 1.15322</strain>
    </source>
</reference>
<dbReference type="InterPro" id="IPR016986">
    <property type="entry name" value="UCP031982_abhydr"/>
</dbReference>
<feature type="signal peptide" evidence="1">
    <location>
        <begin position="1"/>
        <end position="19"/>
    </location>
</feature>
<dbReference type="Proteomes" id="UP000620596">
    <property type="component" value="Unassembled WGS sequence"/>
</dbReference>